<protein>
    <recommendedName>
        <fullName evidence="3">SWIM-type domain-containing protein</fullName>
    </recommendedName>
</protein>
<reference evidence="1 2" key="1">
    <citation type="journal article" date="2019" name="Int. J. Syst. Evol. Microbiol.">
        <title>The Global Catalogue of Microorganisms (GCM) 10K type strain sequencing project: providing services to taxonomists for standard genome sequencing and annotation.</title>
        <authorList>
            <consortium name="The Broad Institute Genomics Platform"/>
            <consortium name="The Broad Institute Genome Sequencing Center for Infectious Disease"/>
            <person name="Wu L."/>
            <person name="Ma J."/>
        </authorList>
    </citation>
    <scope>NUCLEOTIDE SEQUENCE [LARGE SCALE GENOMIC DNA]</scope>
    <source>
        <strain evidence="1 2">JCM 3325</strain>
    </source>
</reference>
<accession>A0ABN3J1W9</accession>
<name>A0ABN3J1W9_9ACTN</name>
<evidence type="ECO:0008006" key="3">
    <source>
        <dbReference type="Google" id="ProtNLM"/>
    </source>
</evidence>
<keyword evidence="2" id="KW-1185">Reference proteome</keyword>
<proteinExistence type="predicted"/>
<evidence type="ECO:0000313" key="1">
    <source>
        <dbReference type="EMBL" id="GAA2418719.1"/>
    </source>
</evidence>
<evidence type="ECO:0000313" key="2">
    <source>
        <dbReference type="Proteomes" id="UP001501231"/>
    </source>
</evidence>
<dbReference type="Proteomes" id="UP001501231">
    <property type="component" value="Unassembled WGS sequence"/>
</dbReference>
<comment type="caution">
    <text evidence="1">The sequence shown here is derived from an EMBL/GenBank/DDBJ whole genome shotgun (WGS) entry which is preliminary data.</text>
</comment>
<sequence length="140" mass="14712">MQRRLDWGKTGLDQPGEFIVHQATEFTAVQRCRCPYFQATSGCLDHGSMAAGRCGNRLDLHQADRKLHGSQAGVLATGRITGGGDKVGHGEGFVRESVPGGDAVAADAPRRGGLLACREGSGDLAEQVMTVAVTTVFGIM</sequence>
<dbReference type="EMBL" id="BAAARW010000012">
    <property type="protein sequence ID" value="GAA2418719.1"/>
    <property type="molecule type" value="Genomic_DNA"/>
</dbReference>
<gene>
    <name evidence="1" type="ORF">GCM10010191_31950</name>
</gene>
<organism evidence="1 2">
    <name type="scientific">Actinomadura vinacea</name>
    <dbReference type="NCBI Taxonomy" id="115336"/>
    <lineage>
        <taxon>Bacteria</taxon>
        <taxon>Bacillati</taxon>
        <taxon>Actinomycetota</taxon>
        <taxon>Actinomycetes</taxon>
        <taxon>Streptosporangiales</taxon>
        <taxon>Thermomonosporaceae</taxon>
        <taxon>Actinomadura</taxon>
    </lineage>
</organism>